<organism evidence="1 2">
    <name type="scientific">Nonomuraea pusilla</name>
    <dbReference type="NCBI Taxonomy" id="46177"/>
    <lineage>
        <taxon>Bacteria</taxon>
        <taxon>Bacillati</taxon>
        <taxon>Actinomycetota</taxon>
        <taxon>Actinomycetes</taxon>
        <taxon>Streptosporangiales</taxon>
        <taxon>Streptosporangiaceae</taxon>
        <taxon>Nonomuraea</taxon>
    </lineage>
</organism>
<dbReference type="Proteomes" id="UP000198953">
    <property type="component" value="Unassembled WGS sequence"/>
</dbReference>
<evidence type="ECO:0000313" key="2">
    <source>
        <dbReference type="Proteomes" id="UP000198953"/>
    </source>
</evidence>
<gene>
    <name evidence="1" type="ORF">SAMN05660976_04983</name>
</gene>
<dbReference type="EMBL" id="FOBF01000012">
    <property type="protein sequence ID" value="SEM37653.1"/>
    <property type="molecule type" value="Genomic_DNA"/>
</dbReference>
<keyword evidence="2" id="KW-1185">Reference proteome</keyword>
<proteinExistence type="predicted"/>
<protein>
    <submittedName>
        <fullName evidence="1">Uncharacterized protein</fullName>
    </submittedName>
</protein>
<dbReference type="GO" id="GO:0008237">
    <property type="term" value="F:metallopeptidase activity"/>
    <property type="evidence" value="ECO:0007669"/>
    <property type="project" value="InterPro"/>
</dbReference>
<evidence type="ECO:0000313" key="1">
    <source>
        <dbReference type="EMBL" id="SEM37653.1"/>
    </source>
</evidence>
<sequence length="213" mass="23173">MVIATDGMECRERGVVPHSRGRPGWLHVGALEIRLTRAWRPGTFPPSESLLAVMTLAAVPRPLGARLAGHLSGGLVVGPGAVPDLPGFEKLREVPLPLQEGTWERSAGVYDPALRRIGVGSVPSPSASVCGHELGHAVDDLDGRPSASRWWLLLHASCRRHLAPPYRQEVAELFAESFACVLTRRAGRLIRLLGDEHAAQQVYQWMAATYGMR</sequence>
<accession>A0A1H7XVI4</accession>
<dbReference type="AlphaFoldDB" id="A0A1H7XVI4"/>
<dbReference type="InterPro" id="IPR024079">
    <property type="entry name" value="MetalloPept_cat_dom_sf"/>
</dbReference>
<dbReference type="Gene3D" id="3.40.390.10">
    <property type="entry name" value="Collagenase (Catalytic Domain)"/>
    <property type="match status" value="1"/>
</dbReference>
<name>A0A1H7XVI4_9ACTN</name>
<dbReference type="STRING" id="46177.SAMN05660976_04983"/>
<reference evidence="1 2" key="1">
    <citation type="submission" date="2016-10" db="EMBL/GenBank/DDBJ databases">
        <authorList>
            <person name="de Groot N.N."/>
        </authorList>
    </citation>
    <scope>NUCLEOTIDE SEQUENCE [LARGE SCALE GENOMIC DNA]</scope>
    <source>
        <strain evidence="1 2">DSM 43357</strain>
    </source>
</reference>